<reference evidence="1 2" key="1">
    <citation type="submission" date="2005-07" db="EMBL/GenBank/DDBJ databases">
        <authorList>
            <person name="Mural R.J."/>
            <person name="Li P.W."/>
            <person name="Adams M.D."/>
            <person name="Amanatides P.G."/>
            <person name="Baden-Tillson H."/>
            <person name="Barnstead M."/>
            <person name="Chin S.H."/>
            <person name="Dew I."/>
            <person name="Evans C.A."/>
            <person name="Ferriera S."/>
            <person name="Flanigan M."/>
            <person name="Fosler C."/>
            <person name="Glodek A."/>
            <person name="Gu Z."/>
            <person name="Holt R.A."/>
            <person name="Jennings D."/>
            <person name="Kraft C.L."/>
            <person name="Lu F."/>
            <person name="Nguyen T."/>
            <person name="Nusskern D.R."/>
            <person name="Pfannkoch C.M."/>
            <person name="Sitter C."/>
            <person name="Sutton G.G."/>
            <person name="Venter J.C."/>
            <person name="Wang Z."/>
            <person name="Woodage T."/>
            <person name="Zheng X.H."/>
            <person name="Zhong F."/>
        </authorList>
    </citation>
    <scope>NUCLEOTIDE SEQUENCE [LARGE SCALE GENOMIC DNA]</scope>
    <source>
        <strain>BN</strain>
        <strain evidence="2">Sprague-Dawley</strain>
    </source>
</reference>
<gene>
    <name evidence="1" type="ORF">rCG_42824</name>
</gene>
<organism evidence="1 2">
    <name type="scientific">Rattus norvegicus</name>
    <name type="common">Rat</name>
    <dbReference type="NCBI Taxonomy" id="10116"/>
    <lineage>
        <taxon>Eukaryota</taxon>
        <taxon>Metazoa</taxon>
        <taxon>Chordata</taxon>
        <taxon>Craniata</taxon>
        <taxon>Vertebrata</taxon>
        <taxon>Euteleostomi</taxon>
        <taxon>Mammalia</taxon>
        <taxon>Eutheria</taxon>
        <taxon>Euarchontoglires</taxon>
        <taxon>Glires</taxon>
        <taxon>Rodentia</taxon>
        <taxon>Myomorpha</taxon>
        <taxon>Muroidea</taxon>
        <taxon>Muridae</taxon>
        <taxon>Murinae</taxon>
        <taxon>Rattus</taxon>
    </lineage>
</organism>
<dbReference type="EMBL" id="CH474012">
    <property type="protein sequence ID" value="EDL89742.1"/>
    <property type="molecule type" value="Genomic_DNA"/>
</dbReference>
<dbReference type="AlphaFoldDB" id="A6K1T4"/>
<protein>
    <submittedName>
        <fullName evidence="1">RCG42824</fullName>
    </submittedName>
</protein>
<name>A6K1T4_RAT</name>
<sequence length="68" mass="7749">MRTRLEIGHPPHGPTLWERQCPLKKPQFSKSMQDTSRQLQDTGRVCLQTATTVESMSSVTKRLLQSPL</sequence>
<evidence type="ECO:0000313" key="2">
    <source>
        <dbReference type="Proteomes" id="UP000234681"/>
    </source>
</evidence>
<evidence type="ECO:0000313" key="1">
    <source>
        <dbReference type="EMBL" id="EDL89742.1"/>
    </source>
</evidence>
<dbReference type="Proteomes" id="UP000234681">
    <property type="component" value="Chromosome 12"/>
</dbReference>
<proteinExistence type="predicted"/>
<accession>A6K1T4</accession>